<dbReference type="Proteomes" id="UP001283361">
    <property type="component" value="Unassembled WGS sequence"/>
</dbReference>
<dbReference type="AlphaFoldDB" id="A0AAE0ZP04"/>
<sequence length="70" mass="7433">MRSRSCPIHGQRSVAKPGTGGAAKNTCRLLALLFSDARSAAPLDSLTTGHHKLPSPRETESEGADLQLQH</sequence>
<comment type="caution">
    <text evidence="2">The sequence shown here is derived from an EMBL/GenBank/DDBJ whole genome shotgun (WGS) entry which is preliminary data.</text>
</comment>
<accession>A0AAE0ZP04</accession>
<evidence type="ECO:0000256" key="1">
    <source>
        <dbReference type="SAM" id="MobiDB-lite"/>
    </source>
</evidence>
<name>A0AAE0ZP04_9GAST</name>
<feature type="region of interest" description="Disordered" evidence="1">
    <location>
        <begin position="1"/>
        <end position="22"/>
    </location>
</feature>
<evidence type="ECO:0000313" key="2">
    <source>
        <dbReference type="EMBL" id="KAK3771972.1"/>
    </source>
</evidence>
<keyword evidence="3" id="KW-1185">Reference proteome</keyword>
<proteinExistence type="predicted"/>
<protein>
    <submittedName>
        <fullName evidence="2">Uncharacterized protein</fullName>
    </submittedName>
</protein>
<reference evidence="2" key="1">
    <citation type="journal article" date="2023" name="G3 (Bethesda)">
        <title>A reference genome for the long-term kleptoplast-retaining sea slug Elysia crispata morphotype clarki.</title>
        <authorList>
            <person name="Eastman K.E."/>
            <person name="Pendleton A.L."/>
            <person name="Shaikh M.A."/>
            <person name="Suttiyut T."/>
            <person name="Ogas R."/>
            <person name="Tomko P."/>
            <person name="Gavelis G."/>
            <person name="Widhalm J.R."/>
            <person name="Wisecaver J.H."/>
        </authorList>
    </citation>
    <scope>NUCLEOTIDE SEQUENCE</scope>
    <source>
        <strain evidence="2">ECLA1</strain>
    </source>
</reference>
<evidence type="ECO:0000313" key="3">
    <source>
        <dbReference type="Proteomes" id="UP001283361"/>
    </source>
</evidence>
<dbReference type="EMBL" id="JAWDGP010003665">
    <property type="protein sequence ID" value="KAK3771972.1"/>
    <property type="molecule type" value="Genomic_DNA"/>
</dbReference>
<organism evidence="2 3">
    <name type="scientific">Elysia crispata</name>
    <name type="common">lettuce slug</name>
    <dbReference type="NCBI Taxonomy" id="231223"/>
    <lineage>
        <taxon>Eukaryota</taxon>
        <taxon>Metazoa</taxon>
        <taxon>Spiralia</taxon>
        <taxon>Lophotrochozoa</taxon>
        <taxon>Mollusca</taxon>
        <taxon>Gastropoda</taxon>
        <taxon>Heterobranchia</taxon>
        <taxon>Euthyneura</taxon>
        <taxon>Panpulmonata</taxon>
        <taxon>Sacoglossa</taxon>
        <taxon>Placobranchoidea</taxon>
        <taxon>Plakobranchidae</taxon>
        <taxon>Elysia</taxon>
    </lineage>
</organism>
<gene>
    <name evidence="2" type="ORF">RRG08_011885</name>
</gene>
<feature type="region of interest" description="Disordered" evidence="1">
    <location>
        <begin position="43"/>
        <end position="70"/>
    </location>
</feature>